<comment type="subcellular location">
    <subcellularLocation>
        <location evidence="1">Cell membrane</location>
        <topology evidence="1">Multi-pass membrane protein</topology>
    </subcellularLocation>
</comment>
<dbReference type="SUPFAM" id="SSF90123">
    <property type="entry name" value="ABC transporter transmembrane region"/>
    <property type="match status" value="1"/>
</dbReference>
<dbReference type="Pfam" id="PF00005">
    <property type="entry name" value="ABC_tran"/>
    <property type="match status" value="1"/>
</dbReference>
<dbReference type="SMART" id="SM00382">
    <property type="entry name" value="AAA"/>
    <property type="match status" value="1"/>
</dbReference>
<dbReference type="InterPro" id="IPR039421">
    <property type="entry name" value="Type_1_exporter"/>
</dbReference>
<keyword evidence="2" id="KW-0813">Transport</keyword>
<dbReference type="PATRIC" id="fig|1244869.3.peg.1592"/>
<evidence type="ECO:0000256" key="2">
    <source>
        <dbReference type="ARBA" id="ARBA00022448"/>
    </source>
</evidence>
<accession>M2ZT47</accession>
<evidence type="ECO:0000256" key="8">
    <source>
        <dbReference type="ARBA" id="ARBA00023136"/>
    </source>
</evidence>
<evidence type="ECO:0000256" key="4">
    <source>
        <dbReference type="ARBA" id="ARBA00022692"/>
    </source>
</evidence>
<evidence type="ECO:0000259" key="11">
    <source>
        <dbReference type="PROSITE" id="PS50929"/>
    </source>
</evidence>
<dbReference type="InterPro" id="IPR011527">
    <property type="entry name" value="ABC1_TM_dom"/>
</dbReference>
<keyword evidence="3" id="KW-1003">Cell membrane</keyword>
<evidence type="ECO:0000256" key="3">
    <source>
        <dbReference type="ARBA" id="ARBA00022475"/>
    </source>
</evidence>
<dbReference type="InterPro" id="IPR003593">
    <property type="entry name" value="AAA+_ATPase"/>
</dbReference>
<dbReference type="AlphaFoldDB" id="M2ZT47"/>
<protein>
    <submittedName>
        <fullName evidence="12">ABC transporter</fullName>
    </submittedName>
</protein>
<dbReference type="InterPro" id="IPR017871">
    <property type="entry name" value="ABC_transporter-like_CS"/>
</dbReference>
<dbReference type="GO" id="GO:0034040">
    <property type="term" value="F:ATPase-coupled lipid transmembrane transporter activity"/>
    <property type="evidence" value="ECO:0007669"/>
    <property type="project" value="TreeGrafter"/>
</dbReference>
<reference evidence="12 13" key="1">
    <citation type="journal article" date="2014" name="Genome Announc.">
        <title>Draft Genome Sequence of Magnetospirillum sp. Strain SO-1, a Freshwater Magnetotactic Bacterium Isolated from the Ol'khovka River, Russia.</title>
        <authorList>
            <person name="Grouzdev D.S."/>
            <person name="Dziuba M.V."/>
            <person name="Sukhacheva M.S."/>
            <person name="Mardanov A.V."/>
            <person name="Beletskiy A.V."/>
            <person name="Kuznetsov B.B."/>
            <person name="Skryabin K.G."/>
        </authorList>
    </citation>
    <scope>NUCLEOTIDE SEQUENCE [LARGE SCALE GENOMIC DNA]</scope>
    <source>
        <strain evidence="12 13">SO-1</strain>
    </source>
</reference>
<dbReference type="InterPro" id="IPR003439">
    <property type="entry name" value="ABC_transporter-like_ATP-bd"/>
</dbReference>
<keyword evidence="7 9" id="KW-1133">Transmembrane helix</keyword>
<evidence type="ECO:0000256" key="5">
    <source>
        <dbReference type="ARBA" id="ARBA00022741"/>
    </source>
</evidence>
<dbReference type="PANTHER" id="PTHR24221">
    <property type="entry name" value="ATP-BINDING CASSETTE SUB-FAMILY B"/>
    <property type="match status" value="1"/>
</dbReference>
<evidence type="ECO:0000313" key="13">
    <source>
        <dbReference type="Proteomes" id="UP000011744"/>
    </source>
</evidence>
<keyword evidence="4 9" id="KW-0812">Transmembrane</keyword>
<dbReference type="SUPFAM" id="SSF52540">
    <property type="entry name" value="P-loop containing nucleoside triphosphate hydrolases"/>
    <property type="match status" value="1"/>
</dbReference>
<dbReference type="PANTHER" id="PTHR24221:SF654">
    <property type="entry name" value="ATP-BINDING CASSETTE SUB-FAMILY B MEMBER 6"/>
    <property type="match status" value="1"/>
</dbReference>
<keyword evidence="5" id="KW-0547">Nucleotide-binding</keyword>
<evidence type="ECO:0000259" key="10">
    <source>
        <dbReference type="PROSITE" id="PS50893"/>
    </source>
</evidence>
<name>M2ZT47_9PROT</name>
<evidence type="ECO:0000313" key="12">
    <source>
        <dbReference type="EMBL" id="EME70532.1"/>
    </source>
</evidence>
<dbReference type="InterPro" id="IPR036640">
    <property type="entry name" value="ABC1_TM_sf"/>
</dbReference>
<evidence type="ECO:0000256" key="9">
    <source>
        <dbReference type="SAM" id="Phobius"/>
    </source>
</evidence>
<dbReference type="STRING" id="1244869.H261_07878"/>
<dbReference type="Proteomes" id="UP000011744">
    <property type="component" value="Unassembled WGS sequence"/>
</dbReference>
<dbReference type="GO" id="GO:0140359">
    <property type="term" value="F:ABC-type transporter activity"/>
    <property type="evidence" value="ECO:0007669"/>
    <property type="project" value="InterPro"/>
</dbReference>
<gene>
    <name evidence="12" type="ORF">H261_07878</name>
</gene>
<dbReference type="Gene3D" id="3.40.50.300">
    <property type="entry name" value="P-loop containing nucleotide triphosphate hydrolases"/>
    <property type="match status" value="1"/>
</dbReference>
<dbReference type="InterPro" id="IPR027417">
    <property type="entry name" value="P-loop_NTPase"/>
</dbReference>
<evidence type="ECO:0000256" key="1">
    <source>
        <dbReference type="ARBA" id="ARBA00004651"/>
    </source>
</evidence>
<dbReference type="PROSITE" id="PS00211">
    <property type="entry name" value="ABC_TRANSPORTER_1"/>
    <property type="match status" value="1"/>
</dbReference>
<keyword evidence="13" id="KW-1185">Reference proteome</keyword>
<dbReference type="eggNOG" id="COG1132">
    <property type="taxonomic scope" value="Bacteria"/>
</dbReference>
<comment type="caution">
    <text evidence="12">The sequence shown here is derived from an EMBL/GenBank/DDBJ whole genome shotgun (WGS) entry which is preliminary data.</text>
</comment>
<proteinExistence type="predicted"/>
<evidence type="ECO:0000256" key="7">
    <source>
        <dbReference type="ARBA" id="ARBA00022989"/>
    </source>
</evidence>
<dbReference type="PROSITE" id="PS50893">
    <property type="entry name" value="ABC_TRANSPORTER_2"/>
    <property type="match status" value="1"/>
</dbReference>
<dbReference type="GO" id="GO:0016887">
    <property type="term" value="F:ATP hydrolysis activity"/>
    <property type="evidence" value="ECO:0007669"/>
    <property type="project" value="InterPro"/>
</dbReference>
<sequence length="588" mass="64208">MIGFLLVIGTVLEAVGIGAVFPLIKLLADPSGMGDSPVIAAIAGLFSLTSPNQVLAVMAIGMTAIFVLKNVLMAISSVINMRLRRDTEIVLARSLLRSYLFMPYAELIRRSVPAMTLNLTAQIPSFFANVVLGMVRIVTDLLIIIAILAVLFSVEPLMTFCVFSILALALALPLYLIRHRLKAWGAGQTELATQRQRCLQQCFGAIREIKVDESHGVYLQKLSGILWRLMSIQTRVNLVRDLPRMVIEVVMISTMTLVIVVMLLQDRSGGEIMAALGLFAAAGFRMIPQLNRLFVSLGEIRISLPAAELISRDFSGFIAEDERLDQGSTKADRMPFEREIRVESLSYAYPGTDRLVLDSVNLEINRGDVVGLVGPSGAGKSTLADILLGLLDPTSGQIRVDGQNIADDIRGWRRNLGTVPQDIFIIDDSLRRNVAFAVDSGQIDELRVDNALRMAQLDDLVASLPEGNATILGERGAGLSGGQRQRLGLARALYRDPEVLVLDEPTSALDIETEQEVSRTIFSLAGHKTIVIIAHRLSTLTRCDKIIFLEDGRVSAIGSFAELRQINPRFARLVAMASHGVIDEQAAS</sequence>
<dbReference type="EMBL" id="AONQ01000016">
    <property type="protein sequence ID" value="EME70532.1"/>
    <property type="molecule type" value="Genomic_DNA"/>
</dbReference>
<evidence type="ECO:0000256" key="6">
    <source>
        <dbReference type="ARBA" id="ARBA00022840"/>
    </source>
</evidence>
<keyword evidence="8 9" id="KW-0472">Membrane</keyword>
<feature type="transmembrane region" description="Helical" evidence="9">
    <location>
        <begin position="245"/>
        <end position="264"/>
    </location>
</feature>
<dbReference type="Gene3D" id="1.20.1560.10">
    <property type="entry name" value="ABC transporter type 1, transmembrane domain"/>
    <property type="match status" value="1"/>
</dbReference>
<dbReference type="PROSITE" id="PS50929">
    <property type="entry name" value="ABC_TM1F"/>
    <property type="match status" value="1"/>
</dbReference>
<dbReference type="GO" id="GO:0005886">
    <property type="term" value="C:plasma membrane"/>
    <property type="evidence" value="ECO:0007669"/>
    <property type="project" value="UniProtKB-SubCell"/>
</dbReference>
<feature type="transmembrane region" description="Helical" evidence="9">
    <location>
        <begin position="54"/>
        <end position="75"/>
    </location>
</feature>
<organism evidence="12 13">
    <name type="scientific">Paramagnetospirillum caucaseum</name>
    <dbReference type="NCBI Taxonomy" id="1244869"/>
    <lineage>
        <taxon>Bacteria</taxon>
        <taxon>Pseudomonadati</taxon>
        <taxon>Pseudomonadota</taxon>
        <taxon>Alphaproteobacteria</taxon>
        <taxon>Rhodospirillales</taxon>
        <taxon>Magnetospirillaceae</taxon>
        <taxon>Paramagnetospirillum</taxon>
    </lineage>
</organism>
<feature type="domain" description="ABC transporter" evidence="10">
    <location>
        <begin position="340"/>
        <end position="576"/>
    </location>
</feature>
<feature type="transmembrane region" description="Helical" evidence="9">
    <location>
        <begin position="126"/>
        <end position="151"/>
    </location>
</feature>
<feature type="domain" description="ABC transmembrane type-1" evidence="11">
    <location>
        <begin position="1"/>
        <end position="300"/>
    </location>
</feature>
<feature type="transmembrane region" description="Helical" evidence="9">
    <location>
        <begin position="157"/>
        <end position="177"/>
    </location>
</feature>
<dbReference type="FunFam" id="3.40.50.300:FF:000299">
    <property type="entry name" value="ABC transporter ATP-binding protein/permease"/>
    <property type="match status" value="1"/>
</dbReference>
<keyword evidence="6" id="KW-0067">ATP-binding</keyword>
<dbReference type="GO" id="GO:0005524">
    <property type="term" value="F:ATP binding"/>
    <property type="evidence" value="ECO:0007669"/>
    <property type="project" value="UniProtKB-KW"/>
</dbReference>